<name>A0A3M7TZU1_9BACI</name>
<protein>
    <submittedName>
        <fullName evidence="1">Uncharacterized protein</fullName>
    </submittedName>
</protein>
<organism evidence="1 2">
    <name type="scientific">Alteribacter keqinensis</name>
    <dbReference type="NCBI Taxonomy" id="2483800"/>
    <lineage>
        <taxon>Bacteria</taxon>
        <taxon>Bacillati</taxon>
        <taxon>Bacillota</taxon>
        <taxon>Bacilli</taxon>
        <taxon>Bacillales</taxon>
        <taxon>Bacillaceae</taxon>
        <taxon>Alteribacter</taxon>
    </lineage>
</organism>
<dbReference type="EMBL" id="RHIB01000001">
    <property type="protein sequence ID" value="RNA69955.1"/>
    <property type="molecule type" value="Genomic_DNA"/>
</dbReference>
<accession>A0A3M7TZU1</accession>
<keyword evidence="2" id="KW-1185">Reference proteome</keyword>
<reference evidence="1 2" key="1">
    <citation type="submission" date="2018-10" db="EMBL/GenBank/DDBJ databases">
        <title>Bacillus Keqinensis sp. nov., a moderately halophilic bacterium isolated from a saline-alkaline lake.</title>
        <authorList>
            <person name="Wang H."/>
        </authorList>
    </citation>
    <scope>NUCLEOTIDE SEQUENCE [LARGE SCALE GENOMIC DNA]</scope>
    <source>
        <strain evidence="1 2">KQ-3</strain>
    </source>
</reference>
<gene>
    <name evidence="1" type="ORF">EBO34_08495</name>
</gene>
<sequence>MLEANLECSLHLLVSAKTTIREESMKRTGAMILGLLILTGCSKDLAVTEVSMDQASKGVREFVQEVEGQGGAHLYEVGGKKEAYLFLTSGVVNMGEEASHFSNVKTESHGDTVTISFSREWTEDYWNDNLQYHSLYRITFDQDYDVIELYENESPSSFTVVGGE</sequence>
<evidence type="ECO:0000313" key="2">
    <source>
        <dbReference type="Proteomes" id="UP000278746"/>
    </source>
</evidence>
<proteinExistence type="predicted"/>
<evidence type="ECO:0000313" key="1">
    <source>
        <dbReference type="EMBL" id="RNA69955.1"/>
    </source>
</evidence>
<dbReference type="Proteomes" id="UP000278746">
    <property type="component" value="Unassembled WGS sequence"/>
</dbReference>
<comment type="caution">
    <text evidence="1">The sequence shown here is derived from an EMBL/GenBank/DDBJ whole genome shotgun (WGS) entry which is preliminary data.</text>
</comment>
<dbReference type="AlphaFoldDB" id="A0A3M7TZU1"/>